<dbReference type="InterPro" id="IPR029033">
    <property type="entry name" value="His_PPase_superfam"/>
</dbReference>
<keyword evidence="2" id="KW-1185">Reference proteome</keyword>
<sequence>MENRVEQSTDHKMVLYSGHDVNIMSFAKSLELLEIQNTLAIFGAYIAIELHRRMGQYYIEIWYHPLLNQTRIPIAIEKCGTPCSFDVFKRLVPLVSDAEFEMACHGSRSMMPLPNAIENNQPQETWIVILGALCAVLSILLLCTCYCFCQARMRLAKMTDSERRRLLDGNRPARYIIS</sequence>
<dbReference type="WBParaSite" id="PSAMB.scaffold1121size35697.g11287.t1">
    <property type="protein sequence ID" value="PSAMB.scaffold1121size35697.g11287.t1"/>
    <property type="gene ID" value="PSAMB.scaffold1121size35697.g11287"/>
</dbReference>
<dbReference type="Gene3D" id="3.40.50.1240">
    <property type="entry name" value="Phosphoglycerate mutase-like"/>
    <property type="match status" value="1"/>
</dbReference>
<dbReference type="AlphaFoldDB" id="A0A914UMS9"/>
<protein>
    <submittedName>
        <fullName evidence="3">Uncharacterized protein</fullName>
    </submittedName>
</protein>
<dbReference type="SUPFAM" id="SSF53254">
    <property type="entry name" value="Phosphoglycerate mutase-like"/>
    <property type="match status" value="1"/>
</dbReference>
<name>A0A914UMS9_9BILA</name>
<evidence type="ECO:0000313" key="2">
    <source>
        <dbReference type="Proteomes" id="UP000887566"/>
    </source>
</evidence>
<dbReference type="Proteomes" id="UP000887566">
    <property type="component" value="Unplaced"/>
</dbReference>
<proteinExistence type="predicted"/>
<keyword evidence="1" id="KW-0812">Transmembrane</keyword>
<reference evidence="3" key="1">
    <citation type="submission" date="2022-11" db="UniProtKB">
        <authorList>
            <consortium name="WormBaseParasite"/>
        </authorList>
    </citation>
    <scope>IDENTIFICATION</scope>
</reference>
<evidence type="ECO:0000313" key="3">
    <source>
        <dbReference type="WBParaSite" id="PSAMB.scaffold1121size35697.g11287.t1"/>
    </source>
</evidence>
<dbReference type="GO" id="GO:0016791">
    <property type="term" value="F:phosphatase activity"/>
    <property type="evidence" value="ECO:0007669"/>
    <property type="project" value="UniProtKB-ARBA"/>
</dbReference>
<feature type="transmembrane region" description="Helical" evidence="1">
    <location>
        <begin position="126"/>
        <end position="149"/>
    </location>
</feature>
<keyword evidence="1" id="KW-1133">Transmembrane helix</keyword>
<accession>A0A914UMS9</accession>
<organism evidence="2 3">
    <name type="scientific">Plectus sambesii</name>
    <dbReference type="NCBI Taxonomy" id="2011161"/>
    <lineage>
        <taxon>Eukaryota</taxon>
        <taxon>Metazoa</taxon>
        <taxon>Ecdysozoa</taxon>
        <taxon>Nematoda</taxon>
        <taxon>Chromadorea</taxon>
        <taxon>Plectida</taxon>
        <taxon>Plectina</taxon>
        <taxon>Plectoidea</taxon>
        <taxon>Plectidae</taxon>
        <taxon>Plectus</taxon>
    </lineage>
</organism>
<evidence type="ECO:0000256" key="1">
    <source>
        <dbReference type="SAM" id="Phobius"/>
    </source>
</evidence>
<keyword evidence="1" id="KW-0472">Membrane</keyword>